<dbReference type="AlphaFoldDB" id="W0RZ38"/>
<keyword evidence="2" id="KW-0934">Plastid</keyword>
<dbReference type="GeneID" id="17964024"/>
<evidence type="ECO:0000313" key="1">
    <source>
        <dbReference type="EMBL" id="ATJ02872.1"/>
    </source>
</evidence>
<geneLocation type="plastid" evidence="2"/>
<sequence length="43" mass="5104">MNYIIYIIQSNKVKTFVNIFCIANFINYGALRNYLIMLNNLKT</sequence>
<reference evidence="1" key="2">
    <citation type="journal article" date="2017" name="Mitochondrial DNA Part B Resour">
        <title>Characterization of the complete plastid genome of Porphyridium purpureum strain CCMP1328.</title>
        <authorList>
            <person name="Bi G."/>
        </authorList>
    </citation>
    <scope>NUCLEOTIDE SEQUENCE</scope>
</reference>
<gene>
    <name evidence="2" type="primary">ORF43a</name>
    <name evidence="1" type="synonym">ORF43</name>
</gene>
<accession>W0RZ38</accession>
<dbReference type="EMBL" id="AP012987">
    <property type="protein sequence ID" value="BAO23645.1"/>
    <property type="molecule type" value="Genomic_DNA"/>
</dbReference>
<dbReference type="RefSeq" id="YP_008965669.1">
    <property type="nucleotide sequence ID" value="NC_023133.1"/>
</dbReference>
<proteinExistence type="predicted"/>
<keyword evidence="2" id="KW-0150">Chloroplast</keyword>
<organism evidence="2">
    <name type="scientific">Porphyridium purpureum</name>
    <name type="common">Red alga</name>
    <name type="synonym">Porphyridium cruentum</name>
    <dbReference type="NCBI Taxonomy" id="35688"/>
    <lineage>
        <taxon>Eukaryota</taxon>
        <taxon>Rhodophyta</taxon>
        <taxon>Bangiophyceae</taxon>
        <taxon>Porphyridiales</taxon>
        <taxon>Porphyridiaceae</taxon>
        <taxon>Porphyridium</taxon>
    </lineage>
</organism>
<dbReference type="EMBL" id="MF401423">
    <property type="protein sequence ID" value="ATJ02872.1"/>
    <property type="molecule type" value="Genomic_DNA"/>
</dbReference>
<reference evidence="2" key="1">
    <citation type="journal article" date="2014" name="J. Plant Res.">
        <title>Analysis of the complete plastid genome of the unicellular red alga Porphyridium purpureum.</title>
        <authorList>
            <person name="Tajima N."/>
            <person name="Sato S."/>
            <person name="Maruyama F."/>
            <person name="Kurokawa K."/>
            <person name="Ohta H."/>
            <person name="Tabata S."/>
            <person name="Sekine K."/>
            <person name="Moriyama T."/>
            <person name="Sato N."/>
        </authorList>
    </citation>
    <scope>NUCLEOTIDE SEQUENCE</scope>
</reference>
<evidence type="ECO:0000313" key="2">
    <source>
        <dbReference type="EMBL" id="BAO23645.1"/>
    </source>
</evidence>
<protein>
    <submittedName>
        <fullName evidence="2">Uncharacterized protein</fullName>
    </submittedName>
</protein>
<name>W0RZ38_PORPP</name>